<reference evidence="7 8" key="1">
    <citation type="submission" date="2013-09" db="EMBL/GenBank/DDBJ databases">
        <title>High correlation between genotypes and phenotypes of environmental bacteria Comamonas testosteroni strains.</title>
        <authorList>
            <person name="Liu L."/>
            <person name="Zhu W."/>
            <person name="Xia X."/>
            <person name="Xu B."/>
            <person name="Luo M."/>
            <person name="Wang G."/>
        </authorList>
    </citation>
    <scope>NUCLEOTIDE SEQUENCE [LARGE SCALE GENOMIC DNA]</scope>
    <source>
        <strain evidence="7 8">DF2</strain>
    </source>
</reference>
<dbReference type="InterPro" id="IPR050584">
    <property type="entry name" value="Cholesterol_7-desaturase"/>
</dbReference>
<evidence type="ECO:0000313" key="8">
    <source>
        <dbReference type="Proteomes" id="UP000029549"/>
    </source>
</evidence>
<dbReference type="GO" id="GO:0016491">
    <property type="term" value="F:oxidoreductase activity"/>
    <property type="evidence" value="ECO:0007669"/>
    <property type="project" value="UniProtKB-KW"/>
</dbReference>
<evidence type="ECO:0000256" key="3">
    <source>
        <dbReference type="ARBA" id="ARBA00023002"/>
    </source>
</evidence>
<dbReference type="Gene3D" id="2.102.10.10">
    <property type="entry name" value="Rieske [2Fe-2S] iron-sulphur domain"/>
    <property type="match status" value="1"/>
</dbReference>
<dbReference type="PROSITE" id="PS51296">
    <property type="entry name" value="RIESKE"/>
    <property type="match status" value="1"/>
</dbReference>
<dbReference type="SUPFAM" id="SSF50022">
    <property type="entry name" value="ISP domain"/>
    <property type="match status" value="1"/>
</dbReference>
<evidence type="ECO:0000256" key="2">
    <source>
        <dbReference type="ARBA" id="ARBA00022723"/>
    </source>
</evidence>
<evidence type="ECO:0000259" key="6">
    <source>
        <dbReference type="PROSITE" id="PS51296"/>
    </source>
</evidence>
<dbReference type="CDD" id="cd03479">
    <property type="entry name" value="Rieske_RO_Alpha_PhDO_like"/>
    <property type="match status" value="1"/>
</dbReference>
<keyword evidence="3" id="KW-0560">Oxidoreductase</keyword>
<proteinExistence type="predicted"/>
<sequence length="443" mass="49558">MLTHEENELLCRVEGEAPMGKLMRQHWTPICLIEEVSEPDGAPVKARILGEDLVVFRDSEGRVGVVGEYCPHRRASLVYGRNEDGGLRCLYHGWKFDVQGNVLEMVSEPAASSMAEKVKHTAYPTKEWGGMVWAYMGAQDAIPEFVAPAWAPTADTRVSIGKVLLPCNWAQILEGAIDSAHSSSLHSSDFVPARVTGAEATDNNWLRPSTDKAPRLQVQRTEYGFRYAALRRPIFNASTHDYVRSTVFVAPGTVLIPPNNLYNVANVNVPMDDTNTVFYFIAWGDAATTPETETWRKFLHTQVGPDLDERYRPLRNHENRFWQDRQAMKAGNFTGITGFPNQDIAMWVTMGPIANRSDERLGASDLAIVEFRRRMLDAIAEYKQDGKAIGTGAKTIPGTICSYQAVVPKETDWREYQVRYVSAKHAVSDEQAAEAATDYQVKQ</sequence>
<keyword evidence="4" id="KW-0408">Iron</keyword>
<organism evidence="7 8">
    <name type="scientific">Comamonas thiooxydans</name>
    <dbReference type="NCBI Taxonomy" id="363952"/>
    <lineage>
        <taxon>Bacteria</taxon>
        <taxon>Pseudomonadati</taxon>
        <taxon>Pseudomonadota</taxon>
        <taxon>Betaproteobacteria</taxon>
        <taxon>Burkholderiales</taxon>
        <taxon>Comamonadaceae</taxon>
        <taxon>Comamonas</taxon>
    </lineage>
</organism>
<gene>
    <name evidence="7" type="ORF">P608_16285</name>
</gene>
<dbReference type="InterPro" id="IPR036922">
    <property type="entry name" value="Rieske_2Fe-2S_sf"/>
</dbReference>
<dbReference type="PANTHER" id="PTHR21266">
    <property type="entry name" value="IRON-SULFUR DOMAIN CONTAINING PROTEIN"/>
    <property type="match status" value="1"/>
</dbReference>
<dbReference type="RefSeq" id="WP_034396691.1">
    <property type="nucleotide sequence ID" value="NZ_AWTM01000089.1"/>
</dbReference>
<evidence type="ECO:0000256" key="1">
    <source>
        <dbReference type="ARBA" id="ARBA00022714"/>
    </source>
</evidence>
<dbReference type="Proteomes" id="UP000029549">
    <property type="component" value="Unassembled WGS sequence"/>
</dbReference>
<dbReference type="EMBL" id="AWTP01000119">
    <property type="protein sequence ID" value="KGH09919.1"/>
    <property type="molecule type" value="Genomic_DNA"/>
</dbReference>
<dbReference type="SUPFAM" id="SSF55961">
    <property type="entry name" value="Bet v1-like"/>
    <property type="match status" value="1"/>
</dbReference>
<feature type="domain" description="Rieske" evidence="6">
    <location>
        <begin position="30"/>
        <end position="134"/>
    </location>
</feature>
<dbReference type="InterPro" id="IPR045623">
    <property type="entry name" value="LigXa_C"/>
</dbReference>
<keyword evidence="8" id="KW-1185">Reference proteome</keyword>
<keyword evidence="1" id="KW-0001">2Fe-2S</keyword>
<keyword evidence="2" id="KW-0479">Metal-binding</keyword>
<dbReference type="Pfam" id="PF19301">
    <property type="entry name" value="LigXa_C"/>
    <property type="match status" value="1"/>
</dbReference>
<dbReference type="AlphaFoldDB" id="A0A0E3BRW6"/>
<name>A0A0E3BRW6_9BURK</name>
<accession>A0A0E3BRW6</accession>
<keyword evidence="5" id="KW-0411">Iron-sulfur</keyword>
<evidence type="ECO:0000256" key="5">
    <source>
        <dbReference type="ARBA" id="ARBA00023014"/>
    </source>
</evidence>
<dbReference type="GO" id="GO:0046872">
    <property type="term" value="F:metal ion binding"/>
    <property type="evidence" value="ECO:0007669"/>
    <property type="project" value="UniProtKB-KW"/>
</dbReference>
<comment type="caution">
    <text evidence="7">The sequence shown here is derived from an EMBL/GenBank/DDBJ whole genome shotgun (WGS) entry which is preliminary data.</text>
</comment>
<dbReference type="GO" id="GO:0051537">
    <property type="term" value="F:2 iron, 2 sulfur cluster binding"/>
    <property type="evidence" value="ECO:0007669"/>
    <property type="project" value="UniProtKB-KW"/>
</dbReference>
<evidence type="ECO:0000313" key="7">
    <source>
        <dbReference type="EMBL" id="KGH09919.1"/>
    </source>
</evidence>
<dbReference type="InterPro" id="IPR017941">
    <property type="entry name" value="Rieske_2Fe-2S"/>
</dbReference>
<evidence type="ECO:0000256" key="4">
    <source>
        <dbReference type="ARBA" id="ARBA00023004"/>
    </source>
</evidence>
<protein>
    <submittedName>
        <fullName evidence="7">MarR family transcriptional regulator</fullName>
    </submittedName>
</protein>
<dbReference type="PANTHER" id="PTHR21266:SF59">
    <property type="entry name" value="BLR4922 PROTEIN"/>
    <property type="match status" value="1"/>
</dbReference>
<dbReference type="Pfam" id="PF00355">
    <property type="entry name" value="Rieske"/>
    <property type="match status" value="1"/>
</dbReference>